<dbReference type="InterPro" id="IPR002347">
    <property type="entry name" value="SDR_fam"/>
</dbReference>
<dbReference type="SUPFAM" id="SSF51735">
    <property type="entry name" value="NAD(P)-binding Rossmann-fold domains"/>
    <property type="match status" value="1"/>
</dbReference>
<sequence>MSSRRFEHSRRAILGGAAALAAASAAKSQPASPASTAQDLSGRSVLITGTSSGFGRLTALHLARLGATVIASMRNYDVGKRPEAQELARIAKDEQLKLHLVEIDVLDEGLIASGVARAEEIAGGPLDVLVNNAGVGLSGPVELADMEATRLIFETNLFGYLRMARAVLPGMRGKGEGQVFNVSSQLGRILIPGLGMYCATKFGVEAMFETMAYELAPFGVEVTIIQPGGYPTKIWENGSRYTDALFERADDDRLKAYDAHVQMARGILSGEYSTDANDVPRAIAETMAMPAGTRPLRRPVHPNTAATDAANAAMAQIQAQVLGGGAFKSWHDAVTD</sequence>
<dbReference type="PROSITE" id="PS00061">
    <property type="entry name" value="ADH_SHORT"/>
    <property type="match status" value="1"/>
</dbReference>
<dbReference type="PANTHER" id="PTHR43976:SF16">
    <property type="entry name" value="SHORT-CHAIN DEHYDROGENASE_REDUCTASE FAMILY PROTEIN"/>
    <property type="match status" value="1"/>
</dbReference>
<reference evidence="4 5" key="1">
    <citation type="submission" date="2024-09" db="EMBL/GenBank/DDBJ databases">
        <authorList>
            <person name="Zhang Z.-H."/>
        </authorList>
    </citation>
    <scope>NUCLEOTIDE SEQUENCE [LARGE SCALE GENOMIC DNA]</scope>
    <source>
        <strain evidence="4 5">HHTR114</strain>
    </source>
</reference>
<dbReference type="InterPro" id="IPR006311">
    <property type="entry name" value="TAT_signal"/>
</dbReference>
<dbReference type="PANTHER" id="PTHR43976">
    <property type="entry name" value="SHORT CHAIN DEHYDROGENASE"/>
    <property type="match status" value="1"/>
</dbReference>
<evidence type="ECO:0000256" key="2">
    <source>
        <dbReference type="ARBA" id="ARBA00023002"/>
    </source>
</evidence>
<organism evidence="4 5">
    <name type="scientific">Hyphococcus aureus</name>
    <dbReference type="NCBI Taxonomy" id="2666033"/>
    <lineage>
        <taxon>Bacteria</taxon>
        <taxon>Pseudomonadati</taxon>
        <taxon>Pseudomonadota</taxon>
        <taxon>Alphaproteobacteria</taxon>
        <taxon>Parvularculales</taxon>
        <taxon>Parvularculaceae</taxon>
        <taxon>Hyphococcus</taxon>
    </lineage>
</organism>
<protein>
    <submittedName>
        <fullName evidence="4">SDR family oxidoreductase</fullName>
        <ecNumber evidence="4">1.1.-.-</ecNumber>
    </submittedName>
</protein>
<dbReference type="EC" id="1.1.-.-" evidence="4"/>
<dbReference type="PRINTS" id="PR00080">
    <property type="entry name" value="SDRFAMILY"/>
</dbReference>
<dbReference type="Pfam" id="PF00106">
    <property type="entry name" value="adh_short"/>
    <property type="match status" value="1"/>
</dbReference>
<comment type="caution">
    <text evidence="4">The sequence shown here is derived from an EMBL/GenBank/DDBJ whole genome shotgun (WGS) entry which is preliminary data.</text>
</comment>
<dbReference type="CDD" id="cd05374">
    <property type="entry name" value="17beta-HSD-like_SDR_c"/>
    <property type="match status" value="1"/>
</dbReference>
<evidence type="ECO:0000313" key="4">
    <source>
        <dbReference type="EMBL" id="MFC6035179.1"/>
    </source>
</evidence>
<evidence type="ECO:0000313" key="5">
    <source>
        <dbReference type="Proteomes" id="UP001596116"/>
    </source>
</evidence>
<dbReference type="PRINTS" id="PR00081">
    <property type="entry name" value="GDHRDH"/>
</dbReference>
<proteinExistence type="inferred from homology"/>
<name>A0ABW1KUI3_9PROT</name>
<evidence type="ECO:0000256" key="3">
    <source>
        <dbReference type="RuleBase" id="RU000363"/>
    </source>
</evidence>
<dbReference type="InterPro" id="IPR036291">
    <property type="entry name" value="NAD(P)-bd_dom_sf"/>
</dbReference>
<dbReference type="InterPro" id="IPR051911">
    <property type="entry name" value="SDR_oxidoreductase"/>
</dbReference>
<dbReference type="EMBL" id="JBHPON010000001">
    <property type="protein sequence ID" value="MFC6035179.1"/>
    <property type="molecule type" value="Genomic_DNA"/>
</dbReference>
<evidence type="ECO:0000256" key="1">
    <source>
        <dbReference type="ARBA" id="ARBA00006484"/>
    </source>
</evidence>
<keyword evidence="5" id="KW-1185">Reference proteome</keyword>
<dbReference type="InterPro" id="IPR020904">
    <property type="entry name" value="Sc_DH/Rdtase_CS"/>
</dbReference>
<dbReference type="Proteomes" id="UP001596116">
    <property type="component" value="Unassembled WGS sequence"/>
</dbReference>
<dbReference type="Gene3D" id="3.40.50.720">
    <property type="entry name" value="NAD(P)-binding Rossmann-like Domain"/>
    <property type="match status" value="1"/>
</dbReference>
<comment type="similarity">
    <text evidence="1 3">Belongs to the short-chain dehydrogenases/reductases (SDR) family.</text>
</comment>
<gene>
    <name evidence="4" type="ORF">ACFMB1_06460</name>
</gene>
<dbReference type="GO" id="GO:0016491">
    <property type="term" value="F:oxidoreductase activity"/>
    <property type="evidence" value="ECO:0007669"/>
    <property type="project" value="UniProtKB-KW"/>
</dbReference>
<keyword evidence="2 4" id="KW-0560">Oxidoreductase</keyword>
<dbReference type="RefSeq" id="WP_379879493.1">
    <property type="nucleotide sequence ID" value="NZ_JBHPON010000001.1"/>
</dbReference>
<accession>A0ABW1KUI3</accession>
<dbReference type="PROSITE" id="PS51318">
    <property type="entry name" value="TAT"/>
    <property type="match status" value="1"/>
</dbReference>